<feature type="region of interest" description="Disordered" evidence="1">
    <location>
        <begin position="141"/>
        <end position="163"/>
    </location>
</feature>
<dbReference type="EMBL" id="ML987198">
    <property type="protein sequence ID" value="KAF2246685.1"/>
    <property type="molecule type" value="Genomic_DNA"/>
</dbReference>
<dbReference type="RefSeq" id="XP_033681689.1">
    <property type="nucleotide sequence ID" value="XM_033834378.1"/>
</dbReference>
<gene>
    <name evidence="2" type="ORF">BU26DRAFT_576595</name>
</gene>
<evidence type="ECO:0000313" key="2">
    <source>
        <dbReference type="EMBL" id="KAF2246685.1"/>
    </source>
</evidence>
<protein>
    <submittedName>
        <fullName evidence="2">Uncharacterized protein</fullName>
    </submittedName>
</protein>
<evidence type="ECO:0000256" key="1">
    <source>
        <dbReference type="SAM" id="MobiDB-lite"/>
    </source>
</evidence>
<dbReference type="Proteomes" id="UP000800094">
    <property type="component" value="Unassembled WGS sequence"/>
</dbReference>
<feature type="compositionally biased region" description="Low complexity" evidence="1">
    <location>
        <begin position="10"/>
        <end position="24"/>
    </location>
</feature>
<dbReference type="GeneID" id="54587708"/>
<name>A0A6A6I812_9PLEO</name>
<dbReference type="AlphaFoldDB" id="A0A6A6I812"/>
<sequence>MHSRGRTGRRGSSTVSAGRAPCATPRRRGRTRANGRGPLPLSSEGRHRDIPRPMADTDSLSRSTMAIEIRGFVAELIGAPCRLAFARTIIELRKSRTAPKIEGVEGGRSGRASTSEEAVFVTMLWTGGEARTARGGLRGTQGLRARGQQGSRARASPLWDVGPARPLQHPWTSRAGIPSHPIPSHPIPSAVRRPPSVLRSALQSDHHAAGLWCCCSGPLATQDTAPSCSATASCWPEQNANPPSRRRPGTCRSYWGARNNAGPKRPYRLLAHLSCVVGLGAFP</sequence>
<keyword evidence="3" id="KW-1185">Reference proteome</keyword>
<feature type="compositionally biased region" description="Low complexity" evidence="1">
    <location>
        <begin position="141"/>
        <end position="156"/>
    </location>
</feature>
<reference evidence="2" key="1">
    <citation type="journal article" date="2020" name="Stud. Mycol.">
        <title>101 Dothideomycetes genomes: a test case for predicting lifestyles and emergence of pathogens.</title>
        <authorList>
            <person name="Haridas S."/>
            <person name="Albert R."/>
            <person name="Binder M."/>
            <person name="Bloem J."/>
            <person name="Labutti K."/>
            <person name="Salamov A."/>
            <person name="Andreopoulos B."/>
            <person name="Baker S."/>
            <person name="Barry K."/>
            <person name="Bills G."/>
            <person name="Bluhm B."/>
            <person name="Cannon C."/>
            <person name="Castanera R."/>
            <person name="Culley D."/>
            <person name="Daum C."/>
            <person name="Ezra D."/>
            <person name="Gonzalez J."/>
            <person name="Henrissat B."/>
            <person name="Kuo A."/>
            <person name="Liang C."/>
            <person name="Lipzen A."/>
            <person name="Lutzoni F."/>
            <person name="Magnuson J."/>
            <person name="Mondo S."/>
            <person name="Nolan M."/>
            <person name="Ohm R."/>
            <person name="Pangilinan J."/>
            <person name="Park H.-J."/>
            <person name="Ramirez L."/>
            <person name="Alfaro M."/>
            <person name="Sun H."/>
            <person name="Tritt A."/>
            <person name="Yoshinaga Y."/>
            <person name="Zwiers L.-H."/>
            <person name="Turgeon B."/>
            <person name="Goodwin S."/>
            <person name="Spatafora J."/>
            <person name="Crous P."/>
            <person name="Grigoriev I."/>
        </authorList>
    </citation>
    <scope>NUCLEOTIDE SEQUENCE</scope>
    <source>
        <strain evidence="2">CBS 122368</strain>
    </source>
</reference>
<feature type="region of interest" description="Disordered" evidence="1">
    <location>
        <begin position="1"/>
        <end position="59"/>
    </location>
</feature>
<evidence type="ECO:0000313" key="3">
    <source>
        <dbReference type="Proteomes" id="UP000800094"/>
    </source>
</evidence>
<proteinExistence type="predicted"/>
<accession>A0A6A6I812</accession>
<organism evidence="2 3">
    <name type="scientific">Trematosphaeria pertusa</name>
    <dbReference type="NCBI Taxonomy" id="390896"/>
    <lineage>
        <taxon>Eukaryota</taxon>
        <taxon>Fungi</taxon>
        <taxon>Dikarya</taxon>
        <taxon>Ascomycota</taxon>
        <taxon>Pezizomycotina</taxon>
        <taxon>Dothideomycetes</taxon>
        <taxon>Pleosporomycetidae</taxon>
        <taxon>Pleosporales</taxon>
        <taxon>Massarineae</taxon>
        <taxon>Trematosphaeriaceae</taxon>
        <taxon>Trematosphaeria</taxon>
    </lineage>
</organism>